<keyword evidence="2" id="KW-0238">DNA-binding</keyword>
<dbReference type="Gene3D" id="1.10.260.40">
    <property type="entry name" value="lambda repressor-like DNA-binding domains"/>
    <property type="match status" value="1"/>
</dbReference>
<dbReference type="InterPro" id="IPR010982">
    <property type="entry name" value="Lambda_DNA-bd_dom_sf"/>
</dbReference>
<dbReference type="SMART" id="SM00530">
    <property type="entry name" value="HTH_XRE"/>
    <property type="match status" value="1"/>
</dbReference>
<dbReference type="AlphaFoldDB" id="A0A0G4K069"/>
<evidence type="ECO:0000259" key="1">
    <source>
        <dbReference type="SMART" id="SM00530"/>
    </source>
</evidence>
<dbReference type="OrthoDB" id="5346389at2"/>
<accession>A0A0G4K069</accession>
<dbReference type="PANTHER" id="PTHR35010">
    <property type="entry name" value="BLL4672 PROTEIN-RELATED"/>
    <property type="match status" value="1"/>
</dbReference>
<dbReference type="InterPro" id="IPR041413">
    <property type="entry name" value="MLTR_LBD"/>
</dbReference>
<evidence type="ECO:0000313" key="2">
    <source>
        <dbReference type="EMBL" id="CPR19616.1"/>
    </source>
</evidence>
<evidence type="ECO:0000313" key="3">
    <source>
        <dbReference type="Proteomes" id="UP000044377"/>
    </source>
</evidence>
<dbReference type="SUPFAM" id="SSF47413">
    <property type="entry name" value="lambda repressor-like DNA-binding domains"/>
    <property type="match status" value="1"/>
</dbReference>
<reference evidence="3" key="1">
    <citation type="submission" date="2015-01" db="EMBL/GenBank/DDBJ databases">
        <authorList>
            <person name="Paterson Steve"/>
        </authorList>
    </citation>
    <scope>NUCLEOTIDE SEQUENCE [LARGE SCALE GENOMIC DNA]</scope>
    <source>
        <strain evidence="3">OBR1</strain>
    </source>
</reference>
<gene>
    <name evidence="2" type="ORF">BN1221_03860</name>
</gene>
<dbReference type="InterPro" id="IPR001387">
    <property type="entry name" value="Cro/C1-type_HTH"/>
</dbReference>
<sequence length="287" mass="33309">MDNTDRESARRHEFGSFLKSRRERLRPADVGLPDGVRRRTPGLRRDEVALLAGIGTTWYTWLEQGRDVRPSYQVLSSIARTLRLDEAERRYLFELAGQSLRKAHQLKPQPPGEALLRMLQRAVNQPAYILGPRWDIVAWNHAACALFGDYAQLHGDERNIMSMLFNNPAHRRLLTDWQDLAPTVVGMFWAESAYLTGDEDYDRLVAALLRESQDFRYWWQRHDVMRYTSINKRINHPAVGAMVFEYNSFSSDDGRNIKLVVYTPLEEDDTVGKMTRLIAGWERPAIF</sequence>
<dbReference type="Pfam" id="PF13560">
    <property type="entry name" value="HTH_31"/>
    <property type="match status" value="1"/>
</dbReference>
<proteinExistence type="predicted"/>
<name>A0A0G4K069_9GAMM</name>
<dbReference type="Proteomes" id="UP000044377">
    <property type="component" value="Unassembled WGS sequence"/>
</dbReference>
<protein>
    <submittedName>
        <fullName evidence="2">Putative DNA-binding protein</fullName>
    </submittedName>
</protein>
<feature type="domain" description="HTH cro/C1-type" evidence="1">
    <location>
        <begin position="17"/>
        <end position="89"/>
    </location>
</feature>
<dbReference type="Gene3D" id="3.30.450.180">
    <property type="match status" value="1"/>
</dbReference>
<dbReference type="EMBL" id="CGIG01000001">
    <property type="protein sequence ID" value="CPR19616.1"/>
    <property type="molecule type" value="Genomic_DNA"/>
</dbReference>
<dbReference type="STRING" id="1109412.BN1221_03860"/>
<dbReference type="GO" id="GO:0003677">
    <property type="term" value="F:DNA binding"/>
    <property type="evidence" value="ECO:0007669"/>
    <property type="project" value="UniProtKB-KW"/>
</dbReference>
<dbReference type="CDD" id="cd00093">
    <property type="entry name" value="HTH_XRE"/>
    <property type="match status" value="1"/>
</dbReference>
<dbReference type="Pfam" id="PF17765">
    <property type="entry name" value="MLTR_LBD"/>
    <property type="match status" value="1"/>
</dbReference>
<keyword evidence="3" id="KW-1185">Reference proteome</keyword>
<dbReference type="RefSeq" id="WP_048638647.1">
    <property type="nucleotide sequence ID" value="NZ_CGIG01000001.1"/>
</dbReference>
<organism evidence="2 3">
    <name type="scientific">Brenneria goodwinii</name>
    <dbReference type="NCBI Taxonomy" id="1109412"/>
    <lineage>
        <taxon>Bacteria</taxon>
        <taxon>Pseudomonadati</taxon>
        <taxon>Pseudomonadota</taxon>
        <taxon>Gammaproteobacteria</taxon>
        <taxon>Enterobacterales</taxon>
        <taxon>Pectobacteriaceae</taxon>
        <taxon>Brenneria</taxon>
    </lineage>
</organism>